<dbReference type="InterPro" id="IPR027417">
    <property type="entry name" value="P-loop_NTPase"/>
</dbReference>
<dbReference type="GO" id="GO:0005524">
    <property type="term" value="F:ATP binding"/>
    <property type="evidence" value="ECO:0007669"/>
    <property type="project" value="UniProtKB-KW"/>
</dbReference>
<name>A0AAW8M9T6_9PSED</name>
<evidence type="ECO:0000313" key="4">
    <source>
        <dbReference type="Proteomes" id="UP001252613"/>
    </source>
</evidence>
<proteinExistence type="predicted"/>
<dbReference type="SUPFAM" id="SSF52540">
    <property type="entry name" value="P-loop containing nucleoside triphosphate hydrolases"/>
    <property type="match status" value="1"/>
</dbReference>
<dbReference type="InterPro" id="IPR049050">
    <property type="entry name" value="nSTAND3"/>
</dbReference>
<sequence length="755" mass="85947">MSSNKYDLHQLGWSDFQQLCIKVATQVLGQTVESFLEGNDGGRDGAFQGEWVPKTGELLAGRYVIQCKFTARRDHKLSLSDVADEIAKVRKLVKRGACDVYVLMTNAGVTGASSLKIEEAFEDAGVGHVLIFDTTWICQRIEENSSLRMNVPRLYGLGDLSQILDERRYKQTQALLSELKPELAKTVVTQTYRDALKALQNQGFVLLVGEPAAGKTTIAALLAMCALDRWGSNVLKLETPEQVRDHWNTEEDSQLIWVDDAFGVTQYESHLVMRWNRTLDVLAAMIKRGHRVVMTSRDYIYNQARRELKKTAFPLLEESKVVIDVKKLTAQEKEQILYNHLKLGSQEKRFLSRLKPFLPEIASNRRFVPEAARRLGNPQFTKTLSITKQEIDDFVVKQEEHLVDTLESMDEDSQAALALIYMKRGAVESPVSLSAEEVRAIDRLGSTEAKCLKAMEHLDGSFVQLVDTESARVWRYKHPTIGDAFALTLAKSREFLRIFIDGTTTERLMDLVTCGDVGLAKATVIPRAMFGEFVTKVYEYVRGEAPPNGIISQRQRYYSFLLHRCTREFLATYVEAEVGLSDLIARDYSTSWVSTPGDLALRLHREKLLTEGARAKIVSHLVQQVLDGDELGLIHDDDLQEFMTPAELQSFFLEVQQYVLPNLDALSDRVTSRYEYDSDPDSHVSELLEHLEYIEQAHPHWPDIERILCRQRDRLYDWVSSVSQERRDEPYHSSNQISQSLQPRQARSIFDDVDA</sequence>
<organism evidence="3 4">
    <name type="scientific">Pseudomonas brassicacearum</name>
    <dbReference type="NCBI Taxonomy" id="930166"/>
    <lineage>
        <taxon>Bacteria</taxon>
        <taxon>Pseudomonadati</taxon>
        <taxon>Pseudomonadota</taxon>
        <taxon>Gammaproteobacteria</taxon>
        <taxon>Pseudomonadales</taxon>
        <taxon>Pseudomonadaceae</taxon>
        <taxon>Pseudomonas</taxon>
    </lineage>
</organism>
<reference evidence="3" key="1">
    <citation type="submission" date="2023-07" db="EMBL/GenBank/DDBJ databases">
        <title>Sorghum-associated microbial communities from plants grown in Nebraska, USA.</title>
        <authorList>
            <person name="Schachtman D."/>
        </authorList>
    </citation>
    <scope>NUCLEOTIDE SEQUENCE</scope>
    <source>
        <strain evidence="3">3432</strain>
    </source>
</reference>
<keyword evidence="3" id="KW-0067">ATP-binding</keyword>
<dbReference type="AlphaFoldDB" id="A0AAW8M9T6"/>
<keyword evidence="3" id="KW-0547">Nucleotide-binding</keyword>
<dbReference type="Pfam" id="PF20720">
    <property type="entry name" value="nSTAND3"/>
    <property type="match status" value="1"/>
</dbReference>
<feature type="compositionally biased region" description="Polar residues" evidence="1">
    <location>
        <begin position="732"/>
        <end position="745"/>
    </location>
</feature>
<accession>A0AAW8M9T6</accession>
<dbReference type="RefSeq" id="WP_310360536.1">
    <property type="nucleotide sequence ID" value="NZ_JAVDVC010000004.1"/>
</dbReference>
<feature type="domain" description="Novel STAND NTPase 3" evidence="2">
    <location>
        <begin position="187"/>
        <end position="342"/>
    </location>
</feature>
<feature type="region of interest" description="Disordered" evidence="1">
    <location>
        <begin position="727"/>
        <end position="755"/>
    </location>
</feature>
<dbReference type="Proteomes" id="UP001252613">
    <property type="component" value="Unassembled WGS sequence"/>
</dbReference>
<comment type="caution">
    <text evidence="3">The sequence shown here is derived from an EMBL/GenBank/DDBJ whole genome shotgun (WGS) entry which is preliminary data.</text>
</comment>
<evidence type="ECO:0000259" key="2">
    <source>
        <dbReference type="Pfam" id="PF20720"/>
    </source>
</evidence>
<gene>
    <name evidence="3" type="ORF">J2W43_002410</name>
</gene>
<dbReference type="EMBL" id="JAVDVC010000004">
    <property type="protein sequence ID" value="MDR6958428.1"/>
    <property type="molecule type" value="Genomic_DNA"/>
</dbReference>
<protein>
    <submittedName>
        <fullName evidence="3">Energy-coupling factor transporter ATP-binding protein EcfA2</fullName>
    </submittedName>
</protein>
<evidence type="ECO:0000313" key="3">
    <source>
        <dbReference type="EMBL" id="MDR6958428.1"/>
    </source>
</evidence>
<evidence type="ECO:0000256" key="1">
    <source>
        <dbReference type="SAM" id="MobiDB-lite"/>
    </source>
</evidence>